<gene>
    <name evidence="1" type="ORF">RFULGI_LOCUS4132</name>
</gene>
<protein>
    <submittedName>
        <fullName evidence="1">6374_t:CDS:1</fullName>
    </submittedName>
</protein>
<evidence type="ECO:0000313" key="1">
    <source>
        <dbReference type="EMBL" id="CAG8538946.1"/>
    </source>
</evidence>
<proteinExistence type="predicted"/>
<dbReference type="EMBL" id="CAJVPZ010003980">
    <property type="protein sequence ID" value="CAG8538946.1"/>
    <property type="molecule type" value="Genomic_DNA"/>
</dbReference>
<feature type="non-terminal residue" evidence="1">
    <location>
        <position position="154"/>
    </location>
</feature>
<keyword evidence="2" id="KW-1185">Reference proteome</keyword>
<dbReference type="OrthoDB" id="2427080at2759"/>
<organism evidence="1 2">
    <name type="scientific">Racocetra fulgida</name>
    <dbReference type="NCBI Taxonomy" id="60492"/>
    <lineage>
        <taxon>Eukaryota</taxon>
        <taxon>Fungi</taxon>
        <taxon>Fungi incertae sedis</taxon>
        <taxon>Mucoromycota</taxon>
        <taxon>Glomeromycotina</taxon>
        <taxon>Glomeromycetes</taxon>
        <taxon>Diversisporales</taxon>
        <taxon>Gigasporaceae</taxon>
        <taxon>Racocetra</taxon>
    </lineage>
</organism>
<dbReference type="Proteomes" id="UP000789396">
    <property type="component" value="Unassembled WGS sequence"/>
</dbReference>
<accession>A0A9N9AQ96</accession>
<dbReference type="AlphaFoldDB" id="A0A9N9AQ96"/>
<comment type="caution">
    <text evidence="1">The sequence shown here is derived from an EMBL/GenBank/DDBJ whole genome shotgun (WGS) entry which is preliminary data.</text>
</comment>
<evidence type="ECO:0000313" key="2">
    <source>
        <dbReference type="Proteomes" id="UP000789396"/>
    </source>
</evidence>
<name>A0A9N9AQ96_9GLOM</name>
<reference evidence="1" key="1">
    <citation type="submission" date="2021-06" db="EMBL/GenBank/DDBJ databases">
        <authorList>
            <person name="Kallberg Y."/>
            <person name="Tangrot J."/>
            <person name="Rosling A."/>
        </authorList>
    </citation>
    <scope>NUCLEOTIDE SEQUENCE</scope>
    <source>
        <strain evidence="1">IN212</strain>
    </source>
</reference>
<sequence length="154" mass="17191">VLRKCVTRMIPRNLQKECLPISNGDDSSESLCENFFDNEGLQENFSDIESLPENFSDRNQHINDDLECSLSMTSDMSSNNGQATDTEKFKQVIADSEIDFQLLPKEYEGSRDGELWLSEVTNLIDPLTVIGPAGPVSLTQSRTLTVSCFLTVYG</sequence>